<organism evidence="1 2">
    <name type="scientific">Hypoxylon rubiginosum</name>
    <dbReference type="NCBI Taxonomy" id="110542"/>
    <lineage>
        <taxon>Eukaryota</taxon>
        <taxon>Fungi</taxon>
        <taxon>Dikarya</taxon>
        <taxon>Ascomycota</taxon>
        <taxon>Pezizomycotina</taxon>
        <taxon>Sordariomycetes</taxon>
        <taxon>Xylariomycetidae</taxon>
        <taxon>Xylariales</taxon>
        <taxon>Hypoxylaceae</taxon>
        <taxon>Hypoxylon</taxon>
    </lineage>
</organism>
<evidence type="ECO:0000313" key="1">
    <source>
        <dbReference type="EMBL" id="KAI4870920.1"/>
    </source>
</evidence>
<gene>
    <name evidence="1" type="ORF">F4820DRAFT_402389</name>
</gene>
<protein>
    <submittedName>
        <fullName evidence="1">Uncharacterized protein</fullName>
    </submittedName>
</protein>
<sequence length="901" mass="95859">MPPNSFCEWMVGRNVVRNKAPKKPRPVFSVALETDDDSEQDTLKLTYPRTGRSRRTKRATGSKRVHFKESVQNAEVEQAIAQLPLDSDSQVSSEPETSPDESATDDDLIMDCPCTNCISARRKLKKSKQAKARSKKHQTDSSADEDEGSPASVHAKHKAKKAKEEEALKSKGNSSKQKGKPQAKKVKAKSESEAETTDATDAETGPETGVDTGTNTEGATSEGDTTEAQTTEAETTGADTGAESEKEAPKDTGKKKGKGKQGEQAKKDKQSSPNGQESKKGKKVQQESQDDQSNSDEENPKRKSSSRGNKPLSVQETMTFLKQARRKRPEVKVKVKSKSLPLQNPPPEIRQANFLMRPRPHVLQVEHAVEVQDDPRPNAFFDNVNGIMRVYHGPVYGNPYGTLYPNRVYGNQSLPLPVGTPHPTQNPWYNGFAGAPGQYGTPSTQPVSGYSASPQAPPSTNTSGAPGKDQWLQGYSSVTIGQSPDKSQSPSPAAGSDRKQQESAKRQSSPTSESSKKTQKNIDEESNVLPSIEVTSPEKAQGSNGNGSKPGDIQSAHGSPTGSASKDEKNGRSKKEGRKNGSKKRSPDKGKSYSTVGSFLDEAMAKDEAAAKSRNERWSQSDKSGSKEPSPVLQENDTPADADLNLWGPNNEEIAENAATQDDFWGDNNNTPTGSDTQAESNGAGLSKGNDGTSDWNGGGNSGGNTDAPDSVGGSADASEQAGTQAGSDGPNNVLGGNDGSTGSVDDEKKTNEERHKEKKSNGKKSNGKKSNGDSHQHANANSTEKPIPGGWVGSPTKSEFSYTERPPRASPDNVGGNWSGSNNSGSNSGSPDKSTSGTVDDWGDYSKSNDGFGNGGSGEYWQHPDVAQDSGGAFETDDGYADFGGANKGANNHVTPDPQW</sequence>
<accession>A0ACB9ZJY4</accession>
<comment type="caution">
    <text evidence="1">The sequence shown here is derived from an EMBL/GenBank/DDBJ whole genome shotgun (WGS) entry which is preliminary data.</text>
</comment>
<reference evidence="1 2" key="1">
    <citation type="journal article" date="2022" name="New Phytol.">
        <title>Ecological generalism drives hyperdiversity of secondary metabolite gene clusters in xylarialean endophytes.</title>
        <authorList>
            <person name="Franco M.E.E."/>
            <person name="Wisecaver J.H."/>
            <person name="Arnold A.E."/>
            <person name="Ju Y.M."/>
            <person name="Slot J.C."/>
            <person name="Ahrendt S."/>
            <person name="Moore L.P."/>
            <person name="Eastman K.E."/>
            <person name="Scott K."/>
            <person name="Konkel Z."/>
            <person name="Mondo S.J."/>
            <person name="Kuo A."/>
            <person name="Hayes R.D."/>
            <person name="Haridas S."/>
            <person name="Andreopoulos B."/>
            <person name="Riley R."/>
            <person name="LaButti K."/>
            <person name="Pangilinan J."/>
            <person name="Lipzen A."/>
            <person name="Amirebrahimi M."/>
            <person name="Yan J."/>
            <person name="Adam C."/>
            <person name="Keymanesh K."/>
            <person name="Ng V."/>
            <person name="Louie K."/>
            <person name="Northen T."/>
            <person name="Drula E."/>
            <person name="Henrissat B."/>
            <person name="Hsieh H.M."/>
            <person name="Youens-Clark K."/>
            <person name="Lutzoni F."/>
            <person name="Miadlikowska J."/>
            <person name="Eastwood D.C."/>
            <person name="Hamelin R.C."/>
            <person name="Grigoriev I.V."/>
            <person name="U'Ren J.M."/>
        </authorList>
    </citation>
    <scope>NUCLEOTIDE SEQUENCE [LARGE SCALE GENOMIC DNA]</scope>
    <source>
        <strain evidence="1 2">CBS 119005</strain>
    </source>
</reference>
<keyword evidence="2" id="KW-1185">Reference proteome</keyword>
<dbReference type="EMBL" id="MU393422">
    <property type="protein sequence ID" value="KAI4870920.1"/>
    <property type="molecule type" value="Genomic_DNA"/>
</dbReference>
<evidence type="ECO:0000313" key="2">
    <source>
        <dbReference type="Proteomes" id="UP001497700"/>
    </source>
</evidence>
<dbReference type="Proteomes" id="UP001497700">
    <property type="component" value="Unassembled WGS sequence"/>
</dbReference>
<proteinExistence type="predicted"/>
<name>A0ACB9ZJY4_9PEZI</name>